<dbReference type="AlphaFoldDB" id="A0A835G9N6"/>
<evidence type="ECO:0000313" key="2">
    <source>
        <dbReference type="EMBL" id="KAF9409320.1"/>
    </source>
</evidence>
<proteinExistence type="predicted"/>
<comment type="caution">
    <text evidence="2">The sequence shown here is derived from an EMBL/GenBank/DDBJ whole genome shotgun (WGS) entry which is preliminary data.</text>
</comment>
<gene>
    <name evidence="2" type="ORF">HW555_011264</name>
</gene>
<dbReference type="PANTHER" id="PTHR33327">
    <property type="entry name" value="ENDONUCLEASE"/>
    <property type="match status" value="1"/>
</dbReference>
<sequence>MSRMPSSIRAVITVCQDQSLDSLAAIADKIVENSKSYEIAAVGDSPAATSQGALTELATQMSKLMWEVAALRNEVQRGGRSRSRSSQSNRSRSSSRKRKTSDDPDWLCRFHYRFRRNATRCEQPCAWREKGTGN</sequence>
<dbReference type="EMBL" id="JACKWZ010000324">
    <property type="protein sequence ID" value="KAF9409320.1"/>
    <property type="molecule type" value="Genomic_DNA"/>
</dbReference>
<keyword evidence="3" id="KW-1185">Reference proteome</keyword>
<organism evidence="2 3">
    <name type="scientific">Spodoptera exigua</name>
    <name type="common">Beet armyworm</name>
    <name type="synonym">Noctua fulgens</name>
    <dbReference type="NCBI Taxonomy" id="7107"/>
    <lineage>
        <taxon>Eukaryota</taxon>
        <taxon>Metazoa</taxon>
        <taxon>Ecdysozoa</taxon>
        <taxon>Arthropoda</taxon>
        <taxon>Hexapoda</taxon>
        <taxon>Insecta</taxon>
        <taxon>Pterygota</taxon>
        <taxon>Neoptera</taxon>
        <taxon>Endopterygota</taxon>
        <taxon>Lepidoptera</taxon>
        <taxon>Glossata</taxon>
        <taxon>Ditrysia</taxon>
        <taxon>Noctuoidea</taxon>
        <taxon>Noctuidae</taxon>
        <taxon>Amphipyrinae</taxon>
        <taxon>Spodoptera</taxon>
    </lineage>
</organism>
<feature type="region of interest" description="Disordered" evidence="1">
    <location>
        <begin position="75"/>
        <end position="104"/>
    </location>
</feature>
<evidence type="ECO:0000313" key="3">
    <source>
        <dbReference type="Proteomes" id="UP000648187"/>
    </source>
</evidence>
<dbReference type="Proteomes" id="UP000648187">
    <property type="component" value="Unassembled WGS sequence"/>
</dbReference>
<protein>
    <submittedName>
        <fullName evidence="2">Uncharacterized protein</fullName>
    </submittedName>
</protein>
<reference evidence="2" key="1">
    <citation type="submission" date="2020-08" db="EMBL/GenBank/DDBJ databases">
        <title>Spodoptera exigua strain:BAW_Kor-Di-RS1 Genome sequencing and assembly.</title>
        <authorList>
            <person name="Kim J."/>
            <person name="Nam H.Y."/>
            <person name="Kwon M."/>
            <person name="Choi J.H."/>
            <person name="Cho S.R."/>
            <person name="Kim G.-H."/>
        </authorList>
    </citation>
    <scope>NUCLEOTIDE SEQUENCE</scope>
    <source>
        <strain evidence="2">BAW_Kor-Di-RS1</strain>
        <tissue evidence="2">Whole-body</tissue>
    </source>
</reference>
<name>A0A835G9N6_SPOEX</name>
<evidence type="ECO:0000256" key="1">
    <source>
        <dbReference type="SAM" id="MobiDB-lite"/>
    </source>
</evidence>
<dbReference type="PANTHER" id="PTHR33327:SF3">
    <property type="entry name" value="RNA-DIRECTED DNA POLYMERASE"/>
    <property type="match status" value="1"/>
</dbReference>
<accession>A0A835G9N6</accession>